<feature type="signal peptide" evidence="5">
    <location>
        <begin position="1"/>
        <end position="25"/>
    </location>
</feature>
<keyword evidence="5" id="KW-0732">Signal</keyword>
<organism evidence="6 7">
    <name type="scientific">Roseburia zhanii</name>
    <dbReference type="NCBI Taxonomy" id="2763064"/>
    <lineage>
        <taxon>Bacteria</taxon>
        <taxon>Bacillati</taxon>
        <taxon>Bacillota</taxon>
        <taxon>Clostridia</taxon>
        <taxon>Lachnospirales</taxon>
        <taxon>Lachnospiraceae</taxon>
        <taxon>Roseburia</taxon>
    </lineage>
</organism>
<feature type="compositionally biased region" description="Polar residues" evidence="3">
    <location>
        <begin position="103"/>
        <end position="117"/>
    </location>
</feature>
<feature type="coiled-coil region" evidence="2">
    <location>
        <begin position="187"/>
        <end position="221"/>
    </location>
</feature>
<evidence type="ECO:0000256" key="3">
    <source>
        <dbReference type="SAM" id="MobiDB-lite"/>
    </source>
</evidence>
<accession>A0A923LRN0</accession>
<dbReference type="RefSeq" id="WP_186867668.1">
    <property type="nucleotide sequence ID" value="NZ_JACOPH010000016.1"/>
</dbReference>
<keyword evidence="4" id="KW-0472">Membrane</keyword>
<name>A0A923LRN0_9FIRM</name>
<dbReference type="Pfam" id="PF04203">
    <property type="entry name" value="Sortase"/>
    <property type="match status" value="1"/>
</dbReference>
<feature type="compositionally biased region" description="Basic and acidic residues" evidence="3">
    <location>
        <begin position="118"/>
        <end position="131"/>
    </location>
</feature>
<keyword evidence="1" id="KW-0378">Hydrolase</keyword>
<evidence type="ECO:0000313" key="7">
    <source>
        <dbReference type="Proteomes" id="UP000606720"/>
    </source>
</evidence>
<dbReference type="Gene3D" id="2.40.260.10">
    <property type="entry name" value="Sortase"/>
    <property type="match status" value="1"/>
</dbReference>
<evidence type="ECO:0000256" key="4">
    <source>
        <dbReference type="SAM" id="Phobius"/>
    </source>
</evidence>
<feature type="compositionally biased region" description="Basic and acidic residues" evidence="3">
    <location>
        <begin position="139"/>
        <end position="162"/>
    </location>
</feature>
<dbReference type="EMBL" id="JACOPH010000016">
    <property type="protein sequence ID" value="MBC5715257.1"/>
    <property type="molecule type" value="Genomic_DNA"/>
</dbReference>
<proteinExistence type="predicted"/>
<protein>
    <submittedName>
        <fullName evidence="6">Sortase</fullName>
    </submittedName>
</protein>
<dbReference type="InterPro" id="IPR023365">
    <property type="entry name" value="Sortase_dom-sf"/>
</dbReference>
<comment type="caution">
    <text evidence="6">The sequence shown here is derived from an EMBL/GenBank/DDBJ whole genome shotgun (WGS) entry which is preliminary data.</text>
</comment>
<feature type="transmembrane region" description="Helical" evidence="4">
    <location>
        <begin position="292"/>
        <end position="314"/>
    </location>
</feature>
<feature type="chain" id="PRO_5037541735" evidence="5">
    <location>
        <begin position="26"/>
        <end position="484"/>
    </location>
</feature>
<dbReference type="GO" id="GO:0016787">
    <property type="term" value="F:hydrolase activity"/>
    <property type="evidence" value="ECO:0007669"/>
    <property type="project" value="UniProtKB-KW"/>
</dbReference>
<keyword evidence="4" id="KW-1133">Transmembrane helix</keyword>
<reference evidence="6" key="1">
    <citation type="submission" date="2020-08" db="EMBL/GenBank/DDBJ databases">
        <title>Genome public.</title>
        <authorList>
            <person name="Liu C."/>
            <person name="Sun Q."/>
        </authorList>
    </citation>
    <scope>NUCLEOTIDE SEQUENCE</scope>
    <source>
        <strain evidence="6">BX1005</strain>
    </source>
</reference>
<dbReference type="AlphaFoldDB" id="A0A923LRN0"/>
<dbReference type="Proteomes" id="UP000606720">
    <property type="component" value="Unassembled WGS sequence"/>
</dbReference>
<feature type="region of interest" description="Disordered" evidence="3">
    <location>
        <begin position="99"/>
        <end position="174"/>
    </location>
</feature>
<sequence>MKNTKIAVFLLSVGLICSVSTTCMAGGMNANEASVYAAASGTFEYEGKSYTAASEYLSQLSSYLCRDDIDLTADQANAAIAEMNANIARGVAEGYILPVGGTDSDNTESADPNVNNTEQKEDTGNKQDPINKDGSNSDEESHKDNSNEKDDTKTGKDNKKENGQTITVPANTDEARESLINILNQQSDTSSDEKKELKSLAEDLKQEGSQAKVNINITKNEDAKDNWNALIEEKIKGKMTVLSETDGIIMQADYPVKNTGYIIGEVRLLFLLLLLICVIPVPFLYKKKKFSGASVLLVSLAGMCAMAAFGSGLIQKTYGIWNDMWLSGAPQYDYETCSAEKQPVTGDEYGEISCEKVDLRVPLYWGDNDEVLTKGAGTYMGSSLPGKGGVILAGGHDATTFASLQNVTKGDMVTVKTASGQYTYQVTKTEVKDASEYKTPDSDKEQLVLYTCYPFGEEDTMRSDRYFVYAEKTKEQETKEEVRK</sequence>
<dbReference type="InterPro" id="IPR005754">
    <property type="entry name" value="Sortase"/>
</dbReference>
<evidence type="ECO:0000256" key="2">
    <source>
        <dbReference type="SAM" id="Coils"/>
    </source>
</evidence>
<dbReference type="InterPro" id="IPR041999">
    <property type="entry name" value="Sortase_D_1"/>
</dbReference>
<evidence type="ECO:0000256" key="5">
    <source>
        <dbReference type="SAM" id="SignalP"/>
    </source>
</evidence>
<keyword evidence="7" id="KW-1185">Reference proteome</keyword>
<dbReference type="NCBIfam" id="TIGR01076">
    <property type="entry name" value="sortase_fam"/>
    <property type="match status" value="1"/>
</dbReference>
<evidence type="ECO:0000256" key="1">
    <source>
        <dbReference type="ARBA" id="ARBA00022801"/>
    </source>
</evidence>
<feature type="transmembrane region" description="Helical" evidence="4">
    <location>
        <begin position="266"/>
        <end position="285"/>
    </location>
</feature>
<gene>
    <name evidence="6" type="ORF">H8S17_13780</name>
</gene>
<keyword evidence="4" id="KW-0812">Transmembrane</keyword>
<dbReference type="SUPFAM" id="SSF63817">
    <property type="entry name" value="Sortase"/>
    <property type="match status" value="1"/>
</dbReference>
<dbReference type="CDD" id="cd05828">
    <property type="entry name" value="Sortase_D_1"/>
    <property type="match status" value="1"/>
</dbReference>
<keyword evidence="2" id="KW-0175">Coiled coil</keyword>
<evidence type="ECO:0000313" key="6">
    <source>
        <dbReference type="EMBL" id="MBC5715257.1"/>
    </source>
</evidence>